<evidence type="ECO:0000256" key="3">
    <source>
        <dbReference type="ARBA" id="ARBA00022630"/>
    </source>
</evidence>
<dbReference type="AlphaFoldDB" id="A0A2R4XND5"/>
<dbReference type="CDD" id="cd00567">
    <property type="entry name" value="ACAD"/>
    <property type="match status" value="1"/>
</dbReference>
<reference evidence="9 10" key="1">
    <citation type="submission" date="2018-04" db="EMBL/GenBank/DDBJ databases">
        <title>Bordetella sp. HZ20 isolated from seawater.</title>
        <authorList>
            <person name="Sun C."/>
        </authorList>
    </citation>
    <scope>NUCLEOTIDE SEQUENCE [LARGE SCALE GENOMIC DNA]</scope>
    <source>
        <strain evidence="9 10">HZ20</strain>
    </source>
</reference>
<evidence type="ECO:0000256" key="4">
    <source>
        <dbReference type="ARBA" id="ARBA00022827"/>
    </source>
</evidence>
<protein>
    <submittedName>
        <fullName evidence="9">Acyl-CoA dehydrogenase</fullName>
    </submittedName>
</protein>
<dbReference type="InterPro" id="IPR046373">
    <property type="entry name" value="Acyl-CoA_Oxase/DH_mid-dom_sf"/>
</dbReference>
<dbReference type="InterPro" id="IPR037069">
    <property type="entry name" value="AcylCoA_DH/ox_N_sf"/>
</dbReference>
<evidence type="ECO:0000259" key="6">
    <source>
        <dbReference type="Pfam" id="PF00441"/>
    </source>
</evidence>
<gene>
    <name evidence="9" type="ORF">DBV39_17785</name>
</gene>
<feature type="domain" description="Acyl-CoA dehydrogenase/oxidase C-terminal" evidence="6">
    <location>
        <begin position="229"/>
        <end position="359"/>
    </location>
</feature>
<dbReference type="Gene3D" id="2.40.110.10">
    <property type="entry name" value="Butyryl-CoA Dehydrogenase, subunit A, domain 2"/>
    <property type="match status" value="1"/>
</dbReference>
<dbReference type="InterPro" id="IPR006091">
    <property type="entry name" value="Acyl-CoA_Oxase/DH_mid-dom"/>
</dbReference>
<evidence type="ECO:0000256" key="5">
    <source>
        <dbReference type="ARBA" id="ARBA00023002"/>
    </source>
</evidence>
<dbReference type="InterPro" id="IPR009075">
    <property type="entry name" value="AcylCo_DH/oxidase_C"/>
</dbReference>
<dbReference type="EMBL" id="CP028901">
    <property type="protein sequence ID" value="AWB35281.1"/>
    <property type="molecule type" value="Genomic_DNA"/>
</dbReference>
<proteinExistence type="inferred from homology"/>
<dbReference type="PANTHER" id="PTHR43884">
    <property type="entry name" value="ACYL-COA DEHYDROGENASE"/>
    <property type="match status" value="1"/>
</dbReference>
<dbReference type="Pfam" id="PF02771">
    <property type="entry name" value="Acyl-CoA_dh_N"/>
    <property type="match status" value="1"/>
</dbReference>
<dbReference type="PANTHER" id="PTHR43884:SF20">
    <property type="entry name" value="ACYL-COA DEHYDROGENASE FADE28"/>
    <property type="match status" value="1"/>
</dbReference>
<dbReference type="GO" id="GO:0050660">
    <property type="term" value="F:flavin adenine dinucleotide binding"/>
    <property type="evidence" value="ECO:0007669"/>
    <property type="project" value="InterPro"/>
</dbReference>
<accession>A0A2R4XND5</accession>
<evidence type="ECO:0000259" key="8">
    <source>
        <dbReference type="Pfam" id="PF02771"/>
    </source>
</evidence>
<dbReference type="OrthoDB" id="9770681at2"/>
<feature type="domain" description="Acyl-CoA dehydrogenase/oxidase N-terminal" evidence="8">
    <location>
        <begin position="6"/>
        <end position="116"/>
    </location>
</feature>
<sequence>MDFAYSEEQRMLTDSLRRVMVDTWAFDKRRARFEAGKLDRGTWSQLAELGVTGLMVPEQYGGFGESTATMLAVHMELGYGLVAEPVIPSAVMAVTILAESDNEALKNEWLSSHAEGQTVLTVAWQESGERYSTAPTATQAQSKDGGYVIKGAKRHVWHAAGSDAMIVTAVLDGEMALFLVPTSAQGVVVEDFPTFDQARSGNVTLTDVALDGSALIAKGQAAEDAFAKGLDFAITALCAHASGAMKRLIEITTEYLKTRKQFGQPLINFQALQHRVADMLIHQEMAVSHTYVATMSLAGDTAALRARRVSMAKNEVSSAARFVGEQAVQLHGGMGVTNELEVGDFFKRLTFAEFLLGDSIFHQQRALAVDVA</sequence>
<dbReference type="InterPro" id="IPR013786">
    <property type="entry name" value="AcylCoA_DH/ox_N"/>
</dbReference>
<keyword evidence="3" id="KW-0285">Flavoprotein</keyword>
<dbReference type="SUPFAM" id="SSF56645">
    <property type="entry name" value="Acyl-CoA dehydrogenase NM domain-like"/>
    <property type="match status" value="1"/>
</dbReference>
<dbReference type="Gene3D" id="1.20.140.10">
    <property type="entry name" value="Butyryl-CoA Dehydrogenase, subunit A, domain 3"/>
    <property type="match status" value="1"/>
</dbReference>
<feature type="domain" description="Acyl-CoA oxidase/dehydrogenase middle" evidence="7">
    <location>
        <begin position="126"/>
        <end position="208"/>
    </location>
</feature>
<organism evidence="9 10">
    <name type="scientific">Orrella marina</name>
    <dbReference type="NCBI Taxonomy" id="2163011"/>
    <lineage>
        <taxon>Bacteria</taxon>
        <taxon>Pseudomonadati</taxon>
        <taxon>Pseudomonadota</taxon>
        <taxon>Betaproteobacteria</taxon>
        <taxon>Burkholderiales</taxon>
        <taxon>Alcaligenaceae</taxon>
        <taxon>Orrella</taxon>
    </lineage>
</organism>
<dbReference type="KEGG" id="boz:DBV39_17785"/>
<comment type="similarity">
    <text evidence="2">Belongs to the acyl-CoA dehydrogenase family.</text>
</comment>
<dbReference type="InterPro" id="IPR036250">
    <property type="entry name" value="AcylCo_DH-like_C"/>
</dbReference>
<dbReference type="RefSeq" id="WP_108622712.1">
    <property type="nucleotide sequence ID" value="NZ_CP028901.1"/>
</dbReference>
<evidence type="ECO:0000313" key="10">
    <source>
        <dbReference type="Proteomes" id="UP000244571"/>
    </source>
</evidence>
<dbReference type="InterPro" id="IPR009100">
    <property type="entry name" value="AcylCoA_DH/oxidase_NM_dom_sf"/>
</dbReference>
<dbReference type="Gene3D" id="1.10.540.10">
    <property type="entry name" value="Acyl-CoA dehydrogenase/oxidase, N-terminal domain"/>
    <property type="match status" value="1"/>
</dbReference>
<evidence type="ECO:0000256" key="2">
    <source>
        <dbReference type="ARBA" id="ARBA00009347"/>
    </source>
</evidence>
<keyword evidence="10" id="KW-1185">Reference proteome</keyword>
<comment type="cofactor">
    <cofactor evidence="1">
        <name>FAD</name>
        <dbReference type="ChEBI" id="CHEBI:57692"/>
    </cofactor>
</comment>
<keyword evidence="4" id="KW-0274">FAD</keyword>
<dbReference type="Pfam" id="PF02770">
    <property type="entry name" value="Acyl-CoA_dh_M"/>
    <property type="match status" value="1"/>
</dbReference>
<evidence type="ECO:0000256" key="1">
    <source>
        <dbReference type="ARBA" id="ARBA00001974"/>
    </source>
</evidence>
<evidence type="ECO:0000313" key="9">
    <source>
        <dbReference type="EMBL" id="AWB35281.1"/>
    </source>
</evidence>
<evidence type="ECO:0000259" key="7">
    <source>
        <dbReference type="Pfam" id="PF02770"/>
    </source>
</evidence>
<dbReference type="SUPFAM" id="SSF47203">
    <property type="entry name" value="Acyl-CoA dehydrogenase C-terminal domain-like"/>
    <property type="match status" value="1"/>
</dbReference>
<dbReference type="Proteomes" id="UP000244571">
    <property type="component" value="Chromosome"/>
</dbReference>
<dbReference type="GO" id="GO:0003995">
    <property type="term" value="F:acyl-CoA dehydrogenase activity"/>
    <property type="evidence" value="ECO:0007669"/>
    <property type="project" value="TreeGrafter"/>
</dbReference>
<dbReference type="Pfam" id="PF00441">
    <property type="entry name" value="Acyl-CoA_dh_1"/>
    <property type="match status" value="1"/>
</dbReference>
<name>A0A2R4XND5_9BURK</name>
<keyword evidence="5" id="KW-0560">Oxidoreductase</keyword>